<dbReference type="AlphaFoldDB" id="A0A8A4ZJQ1"/>
<gene>
    <name evidence="8" type="ORF">J4E96_07250</name>
</gene>
<proteinExistence type="inferred from homology"/>
<dbReference type="RefSeq" id="WP_227425101.1">
    <property type="nucleotide sequence ID" value="NZ_CP071868.1"/>
</dbReference>
<evidence type="ECO:0000313" key="8">
    <source>
        <dbReference type="EMBL" id="QTE30736.1"/>
    </source>
</evidence>
<keyword evidence="5 6" id="KW-0472">Membrane</keyword>
<keyword evidence="4 6" id="KW-1133">Transmembrane helix</keyword>
<dbReference type="GO" id="GO:0005886">
    <property type="term" value="C:plasma membrane"/>
    <property type="evidence" value="ECO:0007669"/>
    <property type="project" value="UniProtKB-SubCell"/>
</dbReference>
<evidence type="ECO:0000256" key="6">
    <source>
        <dbReference type="RuleBase" id="RU363076"/>
    </source>
</evidence>
<dbReference type="CDD" id="cd06662">
    <property type="entry name" value="SURF1"/>
    <property type="match status" value="1"/>
</dbReference>
<dbReference type="KEGG" id="psic:J4E96_07250"/>
<comment type="similarity">
    <text evidence="2 6">Belongs to the SURF1 family.</text>
</comment>
<dbReference type="InterPro" id="IPR002994">
    <property type="entry name" value="Surf1/Shy1"/>
</dbReference>
<evidence type="ECO:0000256" key="5">
    <source>
        <dbReference type="ARBA" id="ARBA00023136"/>
    </source>
</evidence>
<evidence type="ECO:0000256" key="1">
    <source>
        <dbReference type="ARBA" id="ARBA00004370"/>
    </source>
</evidence>
<dbReference type="PROSITE" id="PS50895">
    <property type="entry name" value="SURF1"/>
    <property type="match status" value="1"/>
</dbReference>
<evidence type="ECO:0000313" key="9">
    <source>
        <dbReference type="Proteomes" id="UP000663937"/>
    </source>
</evidence>
<keyword evidence="3 6" id="KW-0812">Transmembrane</keyword>
<dbReference type="InterPro" id="IPR045214">
    <property type="entry name" value="Surf1/Surf4"/>
</dbReference>
<evidence type="ECO:0000256" key="4">
    <source>
        <dbReference type="ARBA" id="ARBA00022989"/>
    </source>
</evidence>
<evidence type="ECO:0000256" key="7">
    <source>
        <dbReference type="SAM" id="MobiDB-lite"/>
    </source>
</evidence>
<dbReference type="PANTHER" id="PTHR23427:SF2">
    <property type="entry name" value="SURFEIT LOCUS PROTEIN 1"/>
    <property type="match status" value="1"/>
</dbReference>
<comment type="subcellular location">
    <subcellularLocation>
        <location evidence="6">Cell membrane</location>
        <topology evidence="6">Multi-pass membrane protein</topology>
    </subcellularLocation>
    <subcellularLocation>
        <location evidence="1">Membrane</location>
    </subcellularLocation>
</comment>
<sequence>MTAPAGAAVRRTLGLVALAIALAVVCGLLGRWQWQRHVARDAVIAGIEASYDATPVPLDELLAGPDAALAGGDVWRPVTVVGHYDTAHTALLRNRPVTDRAGFHALVPFVPDGAPSGTVLVVDRGWVPTGEADRPDSVPAPPTGTVEITVRLRADEPASSRDAPAGQVQAISVDQVLAAGGLDPDRVDAYAAYGALAAEDPSAADSIGALPKPSTDPGSHLSYAFQWWVFALGSLIGFSRLAWVEWHEPDGAPGARRPADARRRHGPSAEDEEDALIDAQLR</sequence>
<feature type="transmembrane region" description="Helical" evidence="6">
    <location>
        <begin position="12"/>
        <end position="30"/>
    </location>
</feature>
<feature type="region of interest" description="Disordered" evidence="7">
    <location>
        <begin position="249"/>
        <end position="282"/>
    </location>
</feature>
<comment type="caution">
    <text evidence="6">Lacks conserved residue(s) required for the propagation of feature annotation.</text>
</comment>
<reference evidence="8" key="1">
    <citation type="submission" date="2021-03" db="EMBL/GenBank/DDBJ databases">
        <title>Pengzhenrongella sicca gen. nov., sp. nov., a new member of suborder Micrococcineae isolated from High-Arctic tundra soil.</title>
        <authorList>
            <person name="Peng F."/>
        </authorList>
    </citation>
    <scope>NUCLEOTIDE SEQUENCE</scope>
    <source>
        <strain evidence="8">LRZ-2</strain>
    </source>
</reference>
<dbReference type="Proteomes" id="UP000663937">
    <property type="component" value="Chromosome"/>
</dbReference>
<keyword evidence="9" id="KW-1185">Reference proteome</keyword>
<dbReference type="PANTHER" id="PTHR23427">
    <property type="entry name" value="SURFEIT LOCUS PROTEIN"/>
    <property type="match status" value="1"/>
</dbReference>
<dbReference type="Pfam" id="PF02104">
    <property type="entry name" value="SURF1"/>
    <property type="match status" value="1"/>
</dbReference>
<organism evidence="8 9">
    <name type="scientific">Pengzhenrongella sicca</name>
    <dbReference type="NCBI Taxonomy" id="2819238"/>
    <lineage>
        <taxon>Bacteria</taxon>
        <taxon>Bacillati</taxon>
        <taxon>Actinomycetota</taxon>
        <taxon>Actinomycetes</taxon>
        <taxon>Micrococcales</taxon>
        <taxon>Pengzhenrongella</taxon>
    </lineage>
</organism>
<evidence type="ECO:0000256" key="2">
    <source>
        <dbReference type="ARBA" id="ARBA00007165"/>
    </source>
</evidence>
<accession>A0A8A4ZJQ1</accession>
<keyword evidence="6" id="KW-1003">Cell membrane</keyword>
<dbReference type="EMBL" id="CP071868">
    <property type="protein sequence ID" value="QTE30736.1"/>
    <property type="molecule type" value="Genomic_DNA"/>
</dbReference>
<protein>
    <recommendedName>
        <fullName evidence="6">SURF1-like protein</fullName>
    </recommendedName>
</protein>
<name>A0A8A4ZJQ1_9MICO</name>
<evidence type="ECO:0000256" key="3">
    <source>
        <dbReference type="ARBA" id="ARBA00022692"/>
    </source>
</evidence>